<reference evidence="2" key="1">
    <citation type="submission" date="2022-07" db="EMBL/GenBank/DDBJ databases">
        <title>The genome of Lyophyllum shimeji provides insight into the initial evolution of ectomycorrhizal fungal genome.</title>
        <authorList>
            <person name="Kobayashi Y."/>
            <person name="Shibata T."/>
            <person name="Hirakawa H."/>
            <person name="Shigenobu S."/>
            <person name="Nishiyama T."/>
            <person name="Yamada A."/>
            <person name="Hasebe M."/>
            <person name="Kawaguchi M."/>
        </authorList>
    </citation>
    <scope>NUCLEOTIDE SEQUENCE</scope>
    <source>
        <strain evidence="2">AT787</strain>
    </source>
</reference>
<comment type="caution">
    <text evidence="2">The sequence shown here is derived from an EMBL/GenBank/DDBJ whole genome shotgun (WGS) entry which is preliminary data.</text>
</comment>
<keyword evidence="3" id="KW-1185">Reference proteome</keyword>
<evidence type="ECO:0000313" key="3">
    <source>
        <dbReference type="Proteomes" id="UP001063166"/>
    </source>
</evidence>
<dbReference type="OrthoDB" id="2998386at2759"/>
<proteinExistence type="predicted"/>
<gene>
    <name evidence="2" type="ORF">LshimejAT787_0408530</name>
</gene>
<sequence length="312" mass="34854">MLPTLRQFLICWIQSLHRLPIQVKAAPLIADLEASRKVAGFLAHAATMFCSFCLCTQDQIEDLNLDSWQLRNGAEVRAQAEAWLDQTTKAGREALETRTGVRWTPLHHLPYWDPVKHVVLGFMHNWLEGVLQHHLRTLWGIGRDQGESEKAKEVEKDEQWTEADVSDSADELDDLLQEAAEHDPEAAMAIDNIPHTPPKSLSPLTSASSTPTISSFTLPSYSLCTRPGGLPDPTRSSRRTPHVSPPASVLPPPASVLIPPDPSFLYRRIPDSRLIVAPRVPHTTIQFLQGTVQFYQATRLSYIPRAHQARAP</sequence>
<dbReference type="Proteomes" id="UP001063166">
    <property type="component" value="Unassembled WGS sequence"/>
</dbReference>
<name>A0A9P3PM36_LYOSH</name>
<feature type="region of interest" description="Disordered" evidence="1">
    <location>
        <begin position="190"/>
        <end position="209"/>
    </location>
</feature>
<accession>A0A9P3PM36</accession>
<dbReference type="AlphaFoldDB" id="A0A9P3PM36"/>
<feature type="compositionally biased region" description="Basic and acidic residues" evidence="1">
    <location>
        <begin position="145"/>
        <end position="159"/>
    </location>
</feature>
<protein>
    <submittedName>
        <fullName evidence="2">Transposase family tnp2</fullName>
    </submittedName>
</protein>
<feature type="compositionally biased region" description="Low complexity" evidence="1">
    <location>
        <begin position="198"/>
        <end position="209"/>
    </location>
</feature>
<dbReference type="PANTHER" id="PTHR46579">
    <property type="entry name" value="F5/8 TYPE C DOMAIN-CONTAINING PROTEIN-RELATED"/>
    <property type="match status" value="1"/>
</dbReference>
<feature type="region of interest" description="Disordered" evidence="1">
    <location>
        <begin position="224"/>
        <end position="254"/>
    </location>
</feature>
<evidence type="ECO:0000313" key="2">
    <source>
        <dbReference type="EMBL" id="GLB37802.1"/>
    </source>
</evidence>
<organism evidence="2 3">
    <name type="scientific">Lyophyllum shimeji</name>
    <name type="common">Hon-shimeji</name>
    <name type="synonym">Tricholoma shimeji</name>
    <dbReference type="NCBI Taxonomy" id="47721"/>
    <lineage>
        <taxon>Eukaryota</taxon>
        <taxon>Fungi</taxon>
        <taxon>Dikarya</taxon>
        <taxon>Basidiomycota</taxon>
        <taxon>Agaricomycotina</taxon>
        <taxon>Agaricomycetes</taxon>
        <taxon>Agaricomycetidae</taxon>
        <taxon>Agaricales</taxon>
        <taxon>Tricholomatineae</taxon>
        <taxon>Lyophyllaceae</taxon>
        <taxon>Lyophyllum</taxon>
    </lineage>
</organism>
<dbReference type="EMBL" id="BRPK01000004">
    <property type="protein sequence ID" value="GLB37802.1"/>
    <property type="molecule type" value="Genomic_DNA"/>
</dbReference>
<evidence type="ECO:0000256" key="1">
    <source>
        <dbReference type="SAM" id="MobiDB-lite"/>
    </source>
</evidence>
<feature type="region of interest" description="Disordered" evidence="1">
    <location>
        <begin position="145"/>
        <end position="168"/>
    </location>
</feature>
<dbReference type="PANTHER" id="PTHR46579:SF2">
    <property type="entry name" value="C2H2-TYPE DOMAIN-CONTAINING PROTEIN"/>
    <property type="match status" value="1"/>
</dbReference>